<dbReference type="RefSeq" id="WP_221265223.1">
    <property type="nucleotide sequence ID" value="NZ_CBCRYX010000002.1"/>
</dbReference>
<evidence type="ECO:0000256" key="1">
    <source>
        <dbReference type="SAM" id="Phobius"/>
    </source>
</evidence>
<accession>A0A9Q2CYD3</accession>
<dbReference type="AlphaFoldDB" id="A0A9Q2CYD3"/>
<keyword evidence="1" id="KW-0472">Membrane</keyword>
<protein>
    <submittedName>
        <fullName evidence="2">Uncharacterized protein</fullName>
    </submittedName>
</protein>
<dbReference type="InterPro" id="IPR025917">
    <property type="entry name" value="YuiB"/>
</dbReference>
<sequence length="105" mass="12103">MNIIQVFISIILYFVLFFGISFILNMILKMTWIMAFVYPVIVILIIDRIDTIDYIRSPGTAFSEAIDNIVHVQFFDVVILASGFIGIILAGLTIRYLRKLGYQMF</sequence>
<proteinExistence type="predicted"/>
<evidence type="ECO:0000313" key="2">
    <source>
        <dbReference type="EMBL" id="MBB5175806.1"/>
    </source>
</evidence>
<dbReference type="Pfam" id="PF14068">
    <property type="entry name" value="YuiB"/>
    <property type="match status" value="1"/>
</dbReference>
<keyword evidence="1" id="KW-0812">Transmembrane</keyword>
<gene>
    <name evidence="2" type="ORF">HNQ45_000681</name>
</gene>
<keyword evidence="3" id="KW-1185">Reference proteome</keyword>
<feature type="transmembrane region" description="Helical" evidence="1">
    <location>
        <begin position="69"/>
        <end position="94"/>
    </location>
</feature>
<organism evidence="2 3">
    <name type="scientific">Nosocomiicoccus ampullae</name>
    <dbReference type="NCBI Taxonomy" id="489910"/>
    <lineage>
        <taxon>Bacteria</taxon>
        <taxon>Bacillati</taxon>
        <taxon>Bacillota</taxon>
        <taxon>Bacilli</taxon>
        <taxon>Bacillales</taxon>
        <taxon>Staphylococcaceae</taxon>
        <taxon>Nosocomiicoccus</taxon>
    </lineage>
</organism>
<name>A0A9Q2CYD3_9STAP</name>
<keyword evidence="1" id="KW-1133">Transmembrane helix</keyword>
<feature type="transmembrane region" description="Helical" evidence="1">
    <location>
        <begin position="6"/>
        <end position="24"/>
    </location>
</feature>
<dbReference type="Proteomes" id="UP000579136">
    <property type="component" value="Unassembled WGS sequence"/>
</dbReference>
<reference evidence="2 3" key="1">
    <citation type="submission" date="2020-08" db="EMBL/GenBank/DDBJ databases">
        <title>Genomic Encyclopedia of Type Strains, Phase IV (KMG-IV): sequencing the most valuable type-strain genomes for metagenomic binning, comparative biology and taxonomic classification.</title>
        <authorList>
            <person name="Goeker M."/>
        </authorList>
    </citation>
    <scope>NUCLEOTIDE SEQUENCE [LARGE SCALE GENOMIC DNA]</scope>
    <source>
        <strain evidence="2 3">DSM 19163</strain>
    </source>
</reference>
<comment type="caution">
    <text evidence="2">The sequence shown here is derived from an EMBL/GenBank/DDBJ whole genome shotgun (WGS) entry which is preliminary data.</text>
</comment>
<evidence type="ECO:0000313" key="3">
    <source>
        <dbReference type="Proteomes" id="UP000579136"/>
    </source>
</evidence>
<feature type="transmembrane region" description="Helical" evidence="1">
    <location>
        <begin position="31"/>
        <end position="49"/>
    </location>
</feature>
<dbReference type="EMBL" id="JACHHF010000003">
    <property type="protein sequence ID" value="MBB5175806.1"/>
    <property type="molecule type" value="Genomic_DNA"/>
</dbReference>